<evidence type="ECO:0000256" key="4">
    <source>
        <dbReference type="ARBA" id="ARBA00022989"/>
    </source>
</evidence>
<comment type="caution">
    <text evidence="8">Lacks conserved residue(s) required for the propagation of feature annotation.</text>
</comment>
<evidence type="ECO:0000313" key="10">
    <source>
        <dbReference type="Proteomes" id="UP000466442"/>
    </source>
</evidence>
<comment type="subcellular location">
    <subcellularLocation>
        <location evidence="1 8">Cell membrane</location>
        <topology evidence="1 8">Multi-pass membrane protein</topology>
    </subcellularLocation>
</comment>
<dbReference type="GO" id="GO:0008049">
    <property type="term" value="P:male courtship behavior"/>
    <property type="evidence" value="ECO:0007669"/>
    <property type="project" value="TreeGrafter"/>
</dbReference>
<reference evidence="9" key="1">
    <citation type="journal article" date="2021" name="Mol. Ecol. Resour.">
        <title>Apolygus lucorum genome provides insights into omnivorousness and mesophyll feeding.</title>
        <authorList>
            <person name="Liu Y."/>
            <person name="Liu H."/>
            <person name="Wang H."/>
            <person name="Huang T."/>
            <person name="Liu B."/>
            <person name="Yang B."/>
            <person name="Yin L."/>
            <person name="Li B."/>
            <person name="Zhang Y."/>
            <person name="Zhang S."/>
            <person name="Jiang F."/>
            <person name="Zhang X."/>
            <person name="Ren Y."/>
            <person name="Wang B."/>
            <person name="Wang S."/>
            <person name="Lu Y."/>
            <person name="Wu K."/>
            <person name="Fan W."/>
            <person name="Wang G."/>
        </authorList>
    </citation>
    <scope>NUCLEOTIDE SEQUENCE</scope>
    <source>
        <strain evidence="9">12Hb</strain>
    </source>
</reference>
<comment type="similarity">
    <text evidence="8">Belongs to the insect chemoreceptor superfamily. Gustatory receptor (GR) family.</text>
</comment>
<keyword evidence="2 8" id="KW-1003">Cell membrane</keyword>
<keyword evidence="5 8" id="KW-0472">Membrane</keyword>
<gene>
    <name evidence="9" type="ORF">GE061_018049</name>
</gene>
<dbReference type="PANTHER" id="PTHR21143:SF133">
    <property type="entry name" value="GUSTATORY AND PHEROMONE RECEPTOR 32A-RELATED"/>
    <property type="match status" value="1"/>
</dbReference>
<dbReference type="GO" id="GO:0030425">
    <property type="term" value="C:dendrite"/>
    <property type="evidence" value="ECO:0007669"/>
    <property type="project" value="TreeGrafter"/>
</dbReference>
<dbReference type="GO" id="GO:0050909">
    <property type="term" value="P:sensory perception of taste"/>
    <property type="evidence" value="ECO:0007669"/>
    <property type="project" value="InterPro"/>
</dbReference>
<comment type="function">
    <text evidence="8">Gustatory receptor which mediates acceptance or avoidance behavior, depending on its substrates.</text>
</comment>
<dbReference type="GO" id="GO:0007165">
    <property type="term" value="P:signal transduction"/>
    <property type="evidence" value="ECO:0007669"/>
    <property type="project" value="UniProtKB-KW"/>
</dbReference>
<evidence type="ECO:0000313" key="9">
    <source>
        <dbReference type="EMBL" id="KAF6206813.1"/>
    </source>
</evidence>
<keyword evidence="4 8" id="KW-1133">Transmembrane helix</keyword>
<organism evidence="9 10">
    <name type="scientific">Apolygus lucorum</name>
    <name type="common">Small green plant bug</name>
    <name type="synonym">Lygocoris lucorum</name>
    <dbReference type="NCBI Taxonomy" id="248454"/>
    <lineage>
        <taxon>Eukaryota</taxon>
        <taxon>Metazoa</taxon>
        <taxon>Ecdysozoa</taxon>
        <taxon>Arthropoda</taxon>
        <taxon>Hexapoda</taxon>
        <taxon>Insecta</taxon>
        <taxon>Pterygota</taxon>
        <taxon>Neoptera</taxon>
        <taxon>Paraneoptera</taxon>
        <taxon>Hemiptera</taxon>
        <taxon>Heteroptera</taxon>
        <taxon>Panheteroptera</taxon>
        <taxon>Cimicomorpha</taxon>
        <taxon>Miridae</taxon>
        <taxon>Mirini</taxon>
        <taxon>Apolygus</taxon>
    </lineage>
</organism>
<feature type="transmembrane region" description="Helical" evidence="8">
    <location>
        <begin position="70"/>
        <end position="91"/>
    </location>
</feature>
<keyword evidence="6 8" id="KW-0675">Receptor</keyword>
<keyword evidence="7 8" id="KW-0807">Transducer</keyword>
<evidence type="ECO:0000256" key="8">
    <source>
        <dbReference type="RuleBase" id="RU363108"/>
    </source>
</evidence>
<proteinExistence type="inferred from homology"/>
<dbReference type="Pfam" id="PF08395">
    <property type="entry name" value="7tm_7"/>
    <property type="match status" value="1"/>
</dbReference>
<dbReference type="GO" id="GO:0007635">
    <property type="term" value="P:chemosensory behavior"/>
    <property type="evidence" value="ECO:0007669"/>
    <property type="project" value="TreeGrafter"/>
</dbReference>
<evidence type="ECO:0000256" key="2">
    <source>
        <dbReference type="ARBA" id="ARBA00022475"/>
    </source>
</evidence>
<feature type="transmembrane region" description="Helical" evidence="8">
    <location>
        <begin position="30"/>
        <end position="50"/>
    </location>
</feature>
<dbReference type="GO" id="GO:0043025">
    <property type="term" value="C:neuronal cell body"/>
    <property type="evidence" value="ECO:0007669"/>
    <property type="project" value="TreeGrafter"/>
</dbReference>
<dbReference type="PANTHER" id="PTHR21143">
    <property type="entry name" value="INVERTEBRATE GUSTATORY RECEPTOR"/>
    <property type="match status" value="1"/>
</dbReference>
<feature type="transmembrane region" description="Helical" evidence="8">
    <location>
        <begin position="111"/>
        <end position="138"/>
    </location>
</feature>
<keyword evidence="3 8" id="KW-0812">Transmembrane</keyword>
<sequence length="377" mass="43355">MIPKTPSFIKHLKRIQFFTLMPLSLNSRSFFTVSCTYTFWTIITLIFNVLHHWVPELALQWDDTGPFSASLYFLMKIIYSALPAIYLTTTIRNRFKLERSTKRLLRVLRMLGMWTYPMHVSCIVFLAFYGIALAGFMLQVIGLFYSKTTEILPFIDVVLWHLLAIYIISWSFQFVYTVRTIQECYAKLPQTIAEELNLYFHIFHRLIDISADTNEFYDIPVSITLTLFLLNFVDYTNVAFSGVQLPLGQQLFLYLATISCIAMLTCILSSCHLASAQANCCNDQLLKHLDHTKNPAFQDHPHLIIHLCAKKDLEFKAFKSFTINYDLGSSMIAAYLTYVIVMFQLDHPPSTSSLAPDTMDYNSTLPVNSSLTAENII</sequence>
<evidence type="ECO:0000256" key="1">
    <source>
        <dbReference type="ARBA" id="ARBA00004651"/>
    </source>
</evidence>
<evidence type="ECO:0000256" key="6">
    <source>
        <dbReference type="ARBA" id="ARBA00023170"/>
    </source>
</evidence>
<evidence type="ECO:0000256" key="3">
    <source>
        <dbReference type="ARBA" id="ARBA00022692"/>
    </source>
</evidence>
<evidence type="ECO:0000256" key="7">
    <source>
        <dbReference type="ARBA" id="ARBA00023224"/>
    </source>
</evidence>
<keyword evidence="10" id="KW-1185">Reference proteome</keyword>
<dbReference type="AlphaFoldDB" id="A0A6A4J6B4"/>
<protein>
    <recommendedName>
        <fullName evidence="8">Gustatory receptor</fullName>
    </recommendedName>
</protein>
<dbReference type="GO" id="GO:0005886">
    <property type="term" value="C:plasma membrane"/>
    <property type="evidence" value="ECO:0007669"/>
    <property type="project" value="UniProtKB-SubCell"/>
</dbReference>
<dbReference type="GO" id="GO:0030424">
    <property type="term" value="C:axon"/>
    <property type="evidence" value="ECO:0007669"/>
    <property type="project" value="TreeGrafter"/>
</dbReference>
<dbReference type="EMBL" id="WIXP02000008">
    <property type="protein sequence ID" value="KAF6206813.1"/>
    <property type="molecule type" value="Genomic_DNA"/>
</dbReference>
<comment type="caution">
    <text evidence="9">The sequence shown here is derived from an EMBL/GenBank/DDBJ whole genome shotgun (WGS) entry which is preliminary data.</text>
</comment>
<name>A0A6A4J6B4_APOLU</name>
<feature type="transmembrane region" description="Helical" evidence="8">
    <location>
        <begin position="158"/>
        <end position="178"/>
    </location>
</feature>
<accession>A0A6A4J6B4</accession>
<dbReference type="InterPro" id="IPR013604">
    <property type="entry name" value="7TM_chemorcpt"/>
</dbReference>
<evidence type="ECO:0000256" key="5">
    <source>
        <dbReference type="ARBA" id="ARBA00023136"/>
    </source>
</evidence>
<feature type="transmembrane region" description="Helical" evidence="8">
    <location>
        <begin position="251"/>
        <end position="275"/>
    </location>
</feature>
<dbReference type="Proteomes" id="UP000466442">
    <property type="component" value="Unassembled WGS sequence"/>
</dbReference>